<keyword evidence="2" id="KW-1185">Reference proteome</keyword>
<sequence>MEDKRDVTNEPEKFHIGICMAGAVSAGAYTAGVMDYLLEALEAYEKVRGQPGIPKHKIEIPVMGGASAGGMTAMLTAAAIKQQMHAIDKPNADLLAEHKDHILYHSWVDLTGRDMFGEMLKTDDIEGIVVSALNCGFIDRVAERVLKPKDPETISWKPLPSFFFVKTEIIYYTE</sequence>
<evidence type="ECO:0008006" key="3">
    <source>
        <dbReference type="Google" id="ProtNLM"/>
    </source>
</evidence>
<dbReference type="EMBL" id="JXRA01000031">
    <property type="protein sequence ID" value="KIO77625.1"/>
    <property type="molecule type" value="Genomic_DNA"/>
</dbReference>
<organism evidence="1 2">
    <name type="scientific">Pedobacter lusitanus</name>
    <dbReference type="NCBI Taxonomy" id="1503925"/>
    <lineage>
        <taxon>Bacteria</taxon>
        <taxon>Pseudomonadati</taxon>
        <taxon>Bacteroidota</taxon>
        <taxon>Sphingobacteriia</taxon>
        <taxon>Sphingobacteriales</taxon>
        <taxon>Sphingobacteriaceae</taxon>
        <taxon>Pedobacter</taxon>
    </lineage>
</organism>
<reference evidence="1 2" key="1">
    <citation type="submission" date="2015-01" db="EMBL/GenBank/DDBJ databases">
        <title>Draft genome sequence of Pedobacter sp. NL19 isolated from sludge of an effluent treatment pond in an abandoned uranium mine.</title>
        <authorList>
            <person name="Santos T."/>
            <person name="Caetano T."/>
            <person name="Covas C."/>
            <person name="Cruz A."/>
            <person name="Mendo S."/>
        </authorList>
    </citation>
    <scope>NUCLEOTIDE SEQUENCE [LARGE SCALE GENOMIC DNA]</scope>
    <source>
        <strain evidence="1 2">NL19</strain>
    </source>
</reference>
<proteinExistence type="predicted"/>
<dbReference type="InterPro" id="IPR016035">
    <property type="entry name" value="Acyl_Trfase/lysoPLipase"/>
</dbReference>
<dbReference type="OrthoDB" id="1488362at2"/>
<name>A0A0D0GN60_9SPHI</name>
<comment type="caution">
    <text evidence="1">The sequence shown here is derived from an EMBL/GenBank/DDBJ whole genome shotgun (WGS) entry which is preliminary data.</text>
</comment>
<dbReference type="STRING" id="1503925.TH53_08235"/>
<evidence type="ECO:0000313" key="2">
    <source>
        <dbReference type="Proteomes" id="UP000032049"/>
    </source>
</evidence>
<dbReference type="AlphaFoldDB" id="A0A0D0GN60"/>
<accession>A0A0D0GN60</accession>
<dbReference type="Proteomes" id="UP000032049">
    <property type="component" value="Unassembled WGS sequence"/>
</dbReference>
<dbReference type="RefSeq" id="WP_041880569.1">
    <property type="nucleotide sequence ID" value="NZ_JXRA01000031.1"/>
</dbReference>
<evidence type="ECO:0000313" key="1">
    <source>
        <dbReference type="EMBL" id="KIO77625.1"/>
    </source>
</evidence>
<gene>
    <name evidence="1" type="ORF">TH53_08235</name>
</gene>
<dbReference type="SUPFAM" id="SSF52151">
    <property type="entry name" value="FabD/lysophospholipase-like"/>
    <property type="match status" value="1"/>
</dbReference>
<protein>
    <recommendedName>
        <fullName evidence="3">PNPLA domain-containing protein</fullName>
    </recommendedName>
</protein>
<dbReference type="Gene3D" id="3.40.1090.10">
    <property type="entry name" value="Cytosolic phospholipase A2 catalytic domain"/>
    <property type="match status" value="1"/>
</dbReference>